<evidence type="ECO:0000256" key="1">
    <source>
        <dbReference type="ARBA" id="ARBA00004123"/>
    </source>
</evidence>
<dbReference type="InterPro" id="IPR014893">
    <property type="entry name" value="Ku_PK_bind"/>
</dbReference>
<keyword evidence="12" id="KW-0233">DNA recombination</keyword>
<dbReference type="PANTHER" id="PTHR12604">
    <property type="entry name" value="KU AUTOANTIGEN DNA HELICASE"/>
    <property type="match status" value="1"/>
</dbReference>
<reference evidence="18 19" key="1">
    <citation type="submission" date="2024-04" db="EMBL/GenBank/DDBJ databases">
        <title>genome sequences of Mucor flavus KT1a and Helicostylum pulchrum KT1b strains isolation_sourced from the surface of a dry-aged beef.</title>
        <authorList>
            <person name="Toyotome T."/>
            <person name="Hosono M."/>
            <person name="Torimaru M."/>
            <person name="Fukuda K."/>
            <person name="Mikami N."/>
        </authorList>
    </citation>
    <scope>NUCLEOTIDE SEQUENCE [LARGE SCALE GENOMIC DNA]</scope>
    <source>
        <strain evidence="18 19">KT1b</strain>
    </source>
</reference>
<keyword evidence="7" id="KW-0378">Hydrolase</keyword>
<keyword evidence="14" id="KW-0539">Nucleus</keyword>
<dbReference type="CDD" id="cd00873">
    <property type="entry name" value="KU80"/>
    <property type="match status" value="1"/>
</dbReference>
<dbReference type="Gene3D" id="1.25.40.240">
    <property type="entry name" value="Ku, C-terminal domain"/>
    <property type="match status" value="1"/>
</dbReference>
<evidence type="ECO:0000256" key="9">
    <source>
        <dbReference type="ARBA" id="ARBA00022840"/>
    </source>
</evidence>
<feature type="region of interest" description="Disordered" evidence="16">
    <location>
        <begin position="708"/>
        <end position="734"/>
    </location>
</feature>
<evidence type="ECO:0000256" key="7">
    <source>
        <dbReference type="ARBA" id="ARBA00022801"/>
    </source>
</evidence>
<gene>
    <name evidence="18" type="ORF">HPULCUR_009318</name>
</gene>
<comment type="subcellular location">
    <subcellularLocation>
        <location evidence="2">Chromosome</location>
        <location evidence="2">Telomere</location>
    </subcellularLocation>
    <subcellularLocation>
        <location evidence="1">Nucleus</location>
    </subcellularLocation>
</comment>
<evidence type="ECO:0000256" key="13">
    <source>
        <dbReference type="ARBA" id="ARBA00023204"/>
    </source>
</evidence>
<dbReference type="Pfam" id="PF02735">
    <property type="entry name" value="Ku"/>
    <property type="match status" value="1"/>
</dbReference>
<dbReference type="InterPro" id="IPR036494">
    <property type="entry name" value="Ku_C_sf"/>
</dbReference>
<evidence type="ECO:0000256" key="2">
    <source>
        <dbReference type="ARBA" id="ARBA00004574"/>
    </source>
</evidence>
<keyword evidence="11" id="KW-0238">DNA-binding</keyword>
<evidence type="ECO:0000259" key="17">
    <source>
        <dbReference type="SMART" id="SM00559"/>
    </source>
</evidence>
<organism evidence="18 19">
    <name type="scientific">Helicostylum pulchrum</name>
    <dbReference type="NCBI Taxonomy" id="562976"/>
    <lineage>
        <taxon>Eukaryota</taxon>
        <taxon>Fungi</taxon>
        <taxon>Fungi incertae sedis</taxon>
        <taxon>Mucoromycota</taxon>
        <taxon>Mucoromycotina</taxon>
        <taxon>Mucoromycetes</taxon>
        <taxon>Mucorales</taxon>
        <taxon>Mucorineae</taxon>
        <taxon>Mucoraceae</taxon>
        <taxon>Helicostylum</taxon>
    </lineage>
</organism>
<comment type="caution">
    <text evidence="18">The sequence shown here is derived from an EMBL/GenBank/DDBJ whole genome shotgun (WGS) entry which is preliminary data.</text>
</comment>
<dbReference type="InterPro" id="IPR036465">
    <property type="entry name" value="vWFA_dom_sf"/>
</dbReference>
<feature type="compositionally biased region" description="Acidic residues" evidence="16">
    <location>
        <begin position="710"/>
        <end position="734"/>
    </location>
</feature>
<evidence type="ECO:0000256" key="6">
    <source>
        <dbReference type="ARBA" id="ARBA00022763"/>
    </source>
</evidence>
<evidence type="ECO:0000313" key="18">
    <source>
        <dbReference type="EMBL" id="GAA5803833.1"/>
    </source>
</evidence>
<keyword evidence="9" id="KW-0067">ATP-binding</keyword>
<keyword evidence="5" id="KW-0547">Nucleotide-binding</keyword>
<dbReference type="Proteomes" id="UP001476247">
    <property type="component" value="Unassembled WGS sequence"/>
</dbReference>
<dbReference type="Pfam" id="PF08785">
    <property type="entry name" value="Ku_PK_bind"/>
    <property type="match status" value="1"/>
</dbReference>
<evidence type="ECO:0000256" key="15">
    <source>
        <dbReference type="ARBA" id="ARBA00031847"/>
    </source>
</evidence>
<dbReference type="SMART" id="SM00559">
    <property type="entry name" value="Ku78"/>
    <property type="match status" value="1"/>
</dbReference>
<keyword evidence="13" id="KW-0234">DNA repair</keyword>
<proteinExistence type="inferred from homology"/>
<evidence type="ECO:0000313" key="19">
    <source>
        <dbReference type="Proteomes" id="UP001476247"/>
    </source>
</evidence>
<evidence type="ECO:0000256" key="14">
    <source>
        <dbReference type="ARBA" id="ARBA00023242"/>
    </source>
</evidence>
<dbReference type="Gene3D" id="3.40.50.410">
    <property type="entry name" value="von Willebrand factor, type A domain"/>
    <property type="match status" value="1"/>
</dbReference>
<dbReference type="InterPro" id="IPR024193">
    <property type="entry name" value="Ku80"/>
</dbReference>
<keyword evidence="19" id="KW-1185">Reference proteome</keyword>
<dbReference type="Pfam" id="PF03731">
    <property type="entry name" value="Ku_N"/>
    <property type="match status" value="1"/>
</dbReference>
<comment type="similarity">
    <text evidence="3">Belongs to the ku80 family.</text>
</comment>
<keyword evidence="6" id="KW-0227">DNA damage</keyword>
<dbReference type="SUPFAM" id="SSF100939">
    <property type="entry name" value="SPOC domain-like"/>
    <property type="match status" value="1"/>
</dbReference>
<evidence type="ECO:0000256" key="16">
    <source>
        <dbReference type="SAM" id="MobiDB-lite"/>
    </source>
</evidence>
<keyword evidence="8" id="KW-0347">Helicase</keyword>
<evidence type="ECO:0000256" key="5">
    <source>
        <dbReference type="ARBA" id="ARBA00022741"/>
    </source>
</evidence>
<evidence type="ECO:0000256" key="12">
    <source>
        <dbReference type="ARBA" id="ARBA00023172"/>
    </source>
</evidence>
<dbReference type="Gene3D" id="1.10.1600.10">
    <property type="match status" value="1"/>
</dbReference>
<dbReference type="SUPFAM" id="SSF53300">
    <property type="entry name" value="vWA-like"/>
    <property type="match status" value="1"/>
</dbReference>
<dbReference type="Gene3D" id="2.40.290.10">
    <property type="match status" value="1"/>
</dbReference>
<dbReference type="EMBL" id="BAABUJ010000030">
    <property type="protein sequence ID" value="GAA5803833.1"/>
    <property type="molecule type" value="Genomic_DNA"/>
</dbReference>
<name>A0ABP9YA30_9FUNG</name>
<evidence type="ECO:0000256" key="10">
    <source>
        <dbReference type="ARBA" id="ARBA00022895"/>
    </source>
</evidence>
<dbReference type="SUPFAM" id="SSF101420">
    <property type="entry name" value="C-terminal domain of Ku80"/>
    <property type="match status" value="1"/>
</dbReference>
<feature type="domain" description="Ku" evidence="17">
    <location>
        <begin position="295"/>
        <end position="434"/>
    </location>
</feature>
<evidence type="ECO:0000256" key="4">
    <source>
        <dbReference type="ARBA" id="ARBA00021792"/>
    </source>
</evidence>
<keyword evidence="10" id="KW-0779">Telomere</keyword>
<keyword evidence="10" id="KW-0158">Chromosome</keyword>
<dbReference type="InterPro" id="IPR006164">
    <property type="entry name" value="DNA_bd_Ku70/Ku80"/>
</dbReference>
<accession>A0ABP9YA30</accession>
<protein>
    <recommendedName>
        <fullName evidence="4">ATP-dependent DNA helicase II subunit 2</fullName>
    </recommendedName>
    <alternativeName>
        <fullName evidence="15">ATP-dependent DNA helicase II subunit Ku80</fullName>
    </alternativeName>
</protein>
<dbReference type="InterPro" id="IPR005161">
    <property type="entry name" value="Ku_N"/>
</dbReference>
<sequence length="734" mass="82784">MANKKATCYILNVSHAMSLYPDNVFSKSLQTITCSIEDRVLAGRKTDLVSVILCGTAETKNSLAESTPGQYENISVMTPLLMPTVQLLKDLSNVTTAKESDKPADGIIQDISLLDALIVAIDIISTHCKHLKYTKRVVIFTDNKSTIDWLDLSDVSEMLKSNSIEVTLVGADKKELESPDCSEVVKENYEHWDKLIGSCDGDIADLEEAYAQTQIIYAKEVAARPSYRGFLYIGSPYANTNFLPISINTYLRTKEISLPSTKKVSSLSEGPTKKVEQDTKYILDIENEGEQHTSEVQVEKHDIQKGYKFGKTILLVSNEELSMSKLETRKEMSIIGFVPSKQVPRQYLFSNAVVLTSGIVRVEQSSNALATLAEALYETDRYALVRFVSNDGAQPKLGILLPELNEISPILLYFDIPFDQDIRKYKLKTTVAPRDVDSESLALMSDLIDSMDLDLMDEDFLAPETIFNPIAWRFKTAIKTRALNENAPIPDLDKRFDDQYKLNPFIESRINDIEGKMLEHFNIRKVQEKGKKRAFGQINDSEPVSMDDILDTASSDSRKRPNVDTDTLPALIQNKVEAIGLTVPVEEYHAMLARTDDDEDVVEKANKLMHQVIITLLNRSFGNINYKKAISCLAALRKTCAAEDDASRYNSIIQEVKSWCTLSQLDSPRREIWTMLKENGLGMITNEECQDVDIKDVTKEVAEKFWNEIEEKEPETENNDDDERFDADNLDDLF</sequence>
<evidence type="ECO:0000256" key="11">
    <source>
        <dbReference type="ARBA" id="ARBA00023125"/>
    </source>
</evidence>
<dbReference type="PANTHER" id="PTHR12604:SF4">
    <property type="entry name" value="X-RAY REPAIR CROSS-COMPLEMENTING PROTEIN 5"/>
    <property type="match status" value="1"/>
</dbReference>
<evidence type="ECO:0000256" key="3">
    <source>
        <dbReference type="ARBA" id="ARBA00007726"/>
    </source>
</evidence>
<dbReference type="InterPro" id="IPR016194">
    <property type="entry name" value="SPOC-like_C_dom_sf"/>
</dbReference>
<evidence type="ECO:0000256" key="8">
    <source>
        <dbReference type="ARBA" id="ARBA00022806"/>
    </source>
</evidence>